<sequence length="318" mass="36102">MNENMKSLVTGTAGFIGSTLTEELLQEGHQVIGVDCFIDYYDRSLKENNINSFIDHQNFTLIEENINELDLKELLKDVDYIFHQAAQAGVRSSWGEDFEIYTHNNVKGTQKLLEAAKESNIKKFVYASSSSVYGDTDQLPMQETNRLQPVSPYGVSKLAGENLAYLYHQNFNVPTVSLRYFTVFGERQRPDMAFHIFIKAILEDKKLTVFGDGKQSRNFTHVDDIVKANILAAESDVEGEIFNIGGDGKRVVLNEAIDLMEELIDKEANREYQQVVKGDVKHTSADTSKAKELLGYEPEVEFEEGLAREVEFLKELYK</sequence>
<accession>A0A4R8GJ20</accession>
<dbReference type="Gene3D" id="3.40.50.720">
    <property type="entry name" value="NAD(P)-binding Rossmann-like Domain"/>
    <property type="match status" value="1"/>
</dbReference>
<name>A0A4R8GJ20_9FIRM</name>
<proteinExistence type="inferred from homology"/>
<comment type="caution">
    <text evidence="3">The sequence shown here is derived from an EMBL/GenBank/DDBJ whole genome shotgun (WGS) entry which is preliminary data.</text>
</comment>
<protein>
    <submittedName>
        <fullName evidence="3">UDP-glucose 4-epimerase</fullName>
    </submittedName>
</protein>
<dbReference type="AlphaFoldDB" id="A0A4R8GJ20"/>
<dbReference type="InterPro" id="IPR036291">
    <property type="entry name" value="NAD(P)-bd_dom_sf"/>
</dbReference>
<dbReference type="PRINTS" id="PR01713">
    <property type="entry name" value="NUCEPIMERASE"/>
</dbReference>
<dbReference type="InterPro" id="IPR001509">
    <property type="entry name" value="Epimerase_deHydtase"/>
</dbReference>
<dbReference type="EMBL" id="SOEF01000019">
    <property type="protein sequence ID" value="TDX42924.1"/>
    <property type="molecule type" value="Genomic_DNA"/>
</dbReference>
<evidence type="ECO:0000313" key="4">
    <source>
        <dbReference type="Proteomes" id="UP000295472"/>
    </source>
</evidence>
<dbReference type="Proteomes" id="UP000295472">
    <property type="component" value="Unassembled WGS sequence"/>
</dbReference>
<dbReference type="SUPFAM" id="SSF51735">
    <property type="entry name" value="NAD(P)-binding Rossmann-fold domains"/>
    <property type="match status" value="1"/>
</dbReference>
<evidence type="ECO:0000256" key="1">
    <source>
        <dbReference type="ARBA" id="ARBA00007637"/>
    </source>
</evidence>
<dbReference type="Pfam" id="PF01370">
    <property type="entry name" value="Epimerase"/>
    <property type="match status" value="1"/>
</dbReference>
<evidence type="ECO:0000313" key="3">
    <source>
        <dbReference type="EMBL" id="TDX42924.1"/>
    </source>
</evidence>
<comment type="similarity">
    <text evidence="1">Belongs to the NAD(P)-dependent epimerase/dehydratase family.</text>
</comment>
<feature type="domain" description="NAD-dependent epimerase/dehydratase" evidence="2">
    <location>
        <begin position="8"/>
        <end position="245"/>
    </location>
</feature>
<dbReference type="PANTHER" id="PTHR43000">
    <property type="entry name" value="DTDP-D-GLUCOSE 4,6-DEHYDRATASE-RELATED"/>
    <property type="match status" value="1"/>
</dbReference>
<reference evidence="3 4" key="1">
    <citation type="submission" date="2019-03" db="EMBL/GenBank/DDBJ databases">
        <title>Subsurface microbial communities from deep shales in Ohio and West Virginia, USA.</title>
        <authorList>
            <person name="Wrighton K."/>
        </authorList>
    </citation>
    <scope>NUCLEOTIDE SEQUENCE [LARGE SCALE GENOMIC DNA]</scope>
    <source>
        <strain evidence="3 4">DSMZ 11287</strain>
    </source>
</reference>
<organism evidence="3 4">
    <name type="scientific">Halanaerobium congolense</name>
    <dbReference type="NCBI Taxonomy" id="54121"/>
    <lineage>
        <taxon>Bacteria</taxon>
        <taxon>Bacillati</taxon>
        <taxon>Bacillota</taxon>
        <taxon>Clostridia</taxon>
        <taxon>Halanaerobiales</taxon>
        <taxon>Halanaerobiaceae</taxon>
        <taxon>Halanaerobium</taxon>
    </lineage>
</organism>
<evidence type="ECO:0000259" key="2">
    <source>
        <dbReference type="Pfam" id="PF01370"/>
    </source>
</evidence>
<gene>
    <name evidence="3" type="ORF">C7954_11935</name>
</gene>